<dbReference type="STRING" id="584708.Apau_1664"/>
<evidence type="ECO:0000313" key="2">
    <source>
        <dbReference type="Proteomes" id="UP000005096"/>
    </source>
</evidence>
<evidence type="ECO:0000313" key="1">
    <source>
        <dbReference type="EMBL" id="EFQ24083.1"/>
    </source>
</evidence>
<proteinExistence type="predicted"/>
<dbReference type="HOGENOM" id="CLU_2950013_0_0_0"/>
<dbReference type="AlphaFoldDB" id="E3CUV7"/>
<protein>
    <submittedName>
        <fullName evidence="1">Uncharacterized protein</fullName>
    </submittedName>
</protein>
<accession>E3CUV7</accession>
<dbReference type="EMBL" id="CM001022">
    <property type="protein sequence ID" value="EFQ24083.1"/>
    <property type="molecule type" value="Genomic_DNA"/>
</dbReference>
<reference evidence="1 2" key="1">
    <citation type="journal article" date="2010" name="Stand. Genomic Sci.">
        <title>Non-contiguous finished genome sequence of Aminomonas paucivorans type strain (GLU-3).</title>
        <authorList>
            <person name="Pitluck S."/>
            <person name="Yasawong M."/>
            <person name="Held B."/>
            <person name="Lapidus A."/>
            <person name="Nolan M."/>
            <person name="Copeland A."/>
            <person name="Lucas S."/>
            <person name="Del Rio T.G."/>
            <person name="Tice H."/>
            <person name="Cheng J.F."/>
            <person name="Chertkov O."/>
            <person name="Goodwin L."/>
            <person name="Tapia R."/>
            <person name="Han C."/>
            <person name="Liolios K."/>
            <person name="Ivanova N."/>
            <person name="Mavromatis K."/>
            <person name="Ovchinnikova G."/>
            <person name="Pati A."/>
            <person name="Chen A."/>
            <person name="Palaniappan K."/>
            <person name="Land M."/>
            <person name="Hauser L."/>
            <person name="Chang Y.J."/>
            <person name="Jeffries C.D."/>
            <person name="Pukall R."/>
            <person name="Spring S."/>
            <person name="Rohde M."/>
            <person name="Sikorski J."/>
            <person name="Goker M."/>
            <person name="Woyke T."/>
            <person name="Bristow J."/>
            <person name="Eisen J.A."/>
            <person name="Markowitz V."/>
            <person name="Hugenholtz P."/>
            <person name="Kyrpides N.C."/>
            <person name="Klenk H.P."/>
        </authorList>
    </citation>
    <scope>NUCLEOTIDE SEQUENCE [LARGE SCALE GENOMIC DNA]</scope>
    <source>
        <strain evidence="1 2">DSM 12260</strain>
    </source>
</reference>
<sequence length="59" mass="6601">MHGLLAGLAGQRYADRLEVLMEVYRGLDGPVDVSLMLEDLEDLRERFGDVLALLRGVRS</sequence>
<keyword evidence="2" id="KW-1185">Reference proteome</keyword>
<name>E3CUV7_9BACT</name>
<dbReference type="Proteomes" id="UP000005096">
    <property type="component" value="Chromosome"/>
</dbReference>
<gene>
    <name evidence="1" type="ORF">Apau_1664</name>
</gene>
<dbReference type="PaxDb" id="584708-Apau_1664"/>
<organism evidence="1 2">
    <name type="scientific">Aminomonas paucivorans DSM 12260</name>
    <dbReference type="NCBI Taxonomy" id="584708"/>
    <lineage>
        <taxon>Bacteria</taxon>
        <taxon>Thermotogati</taxon>
        <taxon>Synergistota</taxon>
        <taxon>Synergistia</taxon>
        <taxon>Synergistales</taxon>
        <taxon>Synergistaceae</taxon>
        <taxon>Aminomonas</taxon>
    </lineage>
</organism>